<evidence type="ECO:0000313" key="2">
    <source>
        <dbReference type="Proteomes" id="UP001232992"/>
    </source>
</evidence>
<dbReference type="RefSeq" id="WP_283757920.1">
    <property type="nucleotide sequence ID" value="NZ_JAQOSQ010000007.1"/>
</dbReference>
<sequence>MPLTICDRIAGKPHFFVNLVNIDRDRRLHLHETSVVETLCVNIICRLIAYCEQPKKPRLHLEWALPPSA</sequence>
<comment type="caution">
    <text evidence="1">The sequence shown here is derived from an EMBL/GenBank/DDBJ whole genome shotgun (WGS) entry which is preliminary data.</text>
</comment>
<organism evidence="1 2">
    <name type="scientific">Roseofilum casamattae BLCC-M143</name>
    <dbReference type="NCBI Taxonomy" id="3022442"/>
    <lineage>
        <taxon>Bacteria</taxon>
        <taxon>Bacillati</taxon>
        <taxon>Cyanobacteriota</taxon>
        <taxon>Cyanophyceae</taxon>
        <taxon>Desertifilales</taxon>
        <taxon>Desertifilaceae</taxon>
        <taxon>Roseofilum</taxon>
        <taxon>Roseofilum casamattae</taxon>
    </lineage>
</organism>
<proteinExistence type="predicted"/>
<keyword evidence="2" id="KW-1185">Reference proteome</keyword>
<evidence type="ECO:0008006" key="3">
    <source>
        <dbReference type="Google" id="ProtNLM"/>
    </source>
</evidence>
<name>A0ABT7BVQ5_9CYAN</name>
<dbReference type="Proteomes" id="UP001232992">
    <property type="component" value="Unassembled WGS sequence"/>
</dbReference>
<gene>
    <name evidence="1" type="ORF">PMH09_08650</name>
</gene>
<accession>A0ABT7BVQ5</accession>
<evidence type="ECO:0000313" key="1">
    <source>
        <dbReference type="EMBL" id="MDJ1183265.1"/>
    </source>
</evidence>
<dbReference type="EMBL" id="JAQOSQ010000007">
    <property type="protein sequence ID" value="MDJ1183265.1"/>
    <property type="molecule type" value="Genomic_DNA"/>
</dbReference>
<reference evidence="1 2" key="1">
    <citation type="submission" date="2023-01" db="EMBL/GenBank/DDBJ databases">
        <title>Novel diversity within Roseofilum (Cyanobacteria; Desertifilaceae) from marine benthic mats with descriptions of four novel species.</title>
        <authorList>
            <person name="Wang Y."/>
            <person name="Berthold D.E."/>
            <person name="Hu J."/>
            <person name="Lefler F.W."/>
            <person name="Laughinghouse H.D. IV."/>
        </authorList>
    </citation>
    <scope>NUCLEOTIDE SEQUENCE [LARGE SCALE GENOMIC DNA]</scope>
    <source>
        <strain evidence="1 2">BLCC-M143</strain>
    </source>
</reference>
<protein>
    <recommendedName>
        <fullName evidence="3">Transposase</fullName>
    </recommendedName>
</protein>